<comment type="caution">
    <text evidence="2">The sequence shown here is derived from an EMBL/GenBank/DDBJ whole genome shotgun (WGS) entry which is preliminary data.</text>
</comment>
<gene>
    <name evidence="2" type="ORF">LCGC14_2028940</name>
</gene>
<reference evidence="2" key="1">
    <citation type="journal article" date="2015" name="Nature">
        <title>Complex archaea that bridge the gap between prokaryotes and eukaryotes.</title>
        <authorList>
            <person name="Spang A."/>
            <person name="Saw J.H."/>
            <person name="Jorgensen S.L."/>
            <person name="Zaremba-Niedzwiedzka K."/>
            <person name="Martijn J."/>
            <person name="Lind A.E."/>
            <person name="van Eijk R."/>
            <person name="Schleper C."/>
            <person name="Guy L."/>
            <person name="Ettema T.J."/>
        </authorList>
    </citation>
    <scope>NUCLEOTIDE SEQUENCE</scope>
</reference>
<dbReference type="AlphaFoldDB" id="A0A0F9EV69"/>
<evidence type="ECO:0000259" key="1">
    <source>
        <dbReference type="Pfam" id="PF18903"/>
    </source>
</evidence>
<accession>A0A0F9EV69</accession>
<dbReference type="EMBL" id="LAZR01023580">
    <property type="protein sequence ID" value="KKL78028.1"/>
    <property type="molecule type" value="Genomic_DNA"/>
</dbReference>
<dbReference type="InterPro" id="IPR043718">
    <property type="entry name" value="DUF5659"/>
</dbReference>
<dbReference type="Pfam" id="PF18903">
    <property type="entry name" value="DUF5659"/>
    <property type="match status" value="1"/>
</dbReference>
<sequence length="86" mass="9865">MPSNNHKYLTNDTSLAAYLVSEGFEVLVIQYDEPKRGRATGTYVFNNDPQLQSVIHNYNRSNAPGDIVRYEHAKRKLLDRVMRGLP</sequence>
<protein>
    <recommendedName>
        <fullName evidence="1">DUF5659 domain-containing protein</fullName>
    </recommendedName>
</protein>
<organism evidence="2">
    <name type="scientific">marine sediment metagenome</name>
    <dbReference type="NCBI Taxonomy" id="412755"/>
    <lineage>
        <taxon>unclassified sequences</taxon>
        <taxon>metagenomes</taxon>
        <taxon>ecological metagenomes</taxon>
    </lineage>
</organism>
<proteinExistence type="predicted"/>
<evidence type="ECO:0000313" key="2">
    <source>
        <dbReference type="EMBL" id="KKL78028.1"/>
    </source>
</evidence>
<name>A0A0F9EV69_9ZZZZ</name>
<feature type="domain" description="DUF5659" evidence="1">
    <location>
        <begin position="6"/>
        <end position="80"/>
    </location>
</feature>